<dbReference type="EMBL" id="JBHLXP010000001">
    <property type="protein sequence ID" value="MFC0047039.1"/>
    <property type="molecule type" value="Genomic_DNA"/>
</dbReference>
<evidence type="ECO:0000259" key="6">
    <source>
        <dbReference type="Pfam" id="PF00593"/>
    </source>
</evidence>
<evidence type="ECO:0000256" key="4">
    <source>
        <dbReference type="RuleBase" id="RU003357"/>
    </source>
</evidence>
<gene>
    <name evidence="8" type="ORF">ACFFJP_01890</name>
</gene>
<organism evidence="8 9">
    <name type="scientific">Rheinheimera tilapiae</name>
    <dbReference type="NCBI Taxonomy" id="875043"/>
    <lineage>
        <taxon>Bacteria</taxon>
        <taxon>Pseudomonadati</taxon>
        <taxon>Pseudomonadota</taxon>
        <taxon>Gammaproteobacteria</taxon>
        <taxon>Chromatiales</taxon>
        <taxon>Chromatiaceae</taxon>
        <taxon>Rheinheimera</taxon>
    </lineage>
</organism>
<sequence length="1024" mass="112193">MTQHKKTTGKPQFTCQALSHAIWLGLGLIAAPALAQQTAAEPAADTTAKTASSKAKAKAEEIEVIEVSGFRGSLNVALAAKREAVGSKETILAEDLGKFPDLNIADSLARVPGIAIEQDAGEGRQISLRGLGATFVKTTINGMESASAGAATDASGGANKSRAFDFNVFASELFTQIDVNKTAAAELEDGGISGNVNLQTARPFQYQDDKFAYNLNARYNDVASEVTPRASLMFSKNWDNTFGVLLSAAYSEGLVQSEGATTVRWSVNNPSWKTGNAGNKLTAAPVTQLDPKGVYTNANMEGLWIPRIPRYSIFNKQQDRLGLTAAAQYRPHDNLLLNFDLLHAKLDSTMDEFQYSALLRGNVSSKTKIFAENLVTDANNTVVAGTLSGVPIRSEARQDVSTSDFNQATFSGDWQISDALQMTFLAGLGKSDLDIPYQRTFALDANNSTFAYSYDSNIDPVSLIGTKGTGFGSGTMNMDMPAFAFAPGQAFGKSYTQAELQALMLNPDLYKVGLVRNRNQQINSENTNFSVNFKYELNDELTLKWGLNQREFTTYNAQYDNAWKVLNTTTNKTSGDAAESLVLGLPAARIAGALYGISLDAAGQHFGKAADVPGSSTLTAGSWLTTDYQKVMAAFSGESFFQAKQRYNATYDIEEKVTGAFVQLDFRYELAGRELRGNIGGRYIDNTNTSGIVNLDHIYADGYTAGRGEGAALDGGHGWRYTESNGKDFLPSLNLAYDLSEELVGRLSLSRAITRPAIADLASAIKVNTPDDKDPTATIEMGAGPTLRPYESDQVDLALEWYFDEEALLALSVFYKDITGLSKGSRQEVLDADQLKNLGIDLGTRDPAAVTWDVTQLLNTPAEGVRGVELIYQQPFSFLPEPWNRFGVTSNLTWIDYDRDIADPMTKSVISLLAEETSRLNYNWTLYYEHNDFSARLSYNFRERYIKEYLDKYKDEGNWGRGYEDKGQLNLSSRYKINDNLSVSFEAINLTNAATEQWSDVYTSRPVEYLLTGRQYLVGIRGNF</sequence>
<keyword evidence="9" id="KW-1185">Reference proteome</keyword>
<evidence type="ECO:0000256" key="1">
    <source>
        <dbReference type="ARBA" id="ARBA00004442"/>
    </source>
</evidence>
<accession>A0ABV6B859</accession>
<dbReference type="InterPro" id="IPR012910">
    <property type="entry name" value="Plug_dom"/>
</dbReference>
<dbReference type="InterPro" id="IPR037066">
    <property type="entry name" value="Plug_dom_sf"/>
</dbReference>
<keyword evidence="5" id="KW-0732">Signal</keyword>
<dbReference type="NCBIfam" id="TIGR01782">
    <property type="entry name" value="TonB-Xanth-Caul"/>
    <property type="match status" value="1"/>
</dbReference>
<dbReference type="Pfam" id="PF07715">
    <property type="entry name" value="Plug"/>
    <property type="match status" value="1"/>
</dbReference>
<dbReference type="Gene3D" id="2.40.170.20">
    <property type="entry name" value="TonB-dependent receptor, beta-barrel domain"/>
    <property type="match status" value="1"/>
</dbReference>
<evidence type="ECO:0000313" key="9">
    <source>
        <dbReference type="Proteomes" id="UP001589813"/>
    </source>
</evidence>
<dbReference type="Proteomes" id="UP001589813">
    <property type="component" value="Unassembled WGS sequence"/>
</dbReference>
<keyword evidence="4" id="KW-0798">TonB box</keyword>
<comment type="subcellular location">
    <subcellularLocation>
        <location evidence="1 4">Cell outer membrane</location>
    </subcellularLocation>
</comment>
<feature type="chain" id="PRO_5046869871" evidence="5">
    <location>
        <begin position="36"/>
        <end position="1024"/>
    </location>
</feature>
<feature type="domain" description="TonB-dependent receptor-like beta-barrel" evidence="6">
    <location>
        <begin position="499"/>
        <end position="990"/>
    </location>
</feature>
<comment type="similarity">
    <text evidence="4">Belongs to the TonB-dependent receptor family.</text>
</comment>
<dbReference type="Pfam" id="PF00593">
    <property type="entry name" value="TonB_dep_Rec_b-barrel"/>
    <property type="match status" value="1"/>
</dbReference>
<dbReference type="RefSeq" id="WP_377239899.1">
    <property type="nucleotide sequence ID" value="NZ_JBHLXP010000001.1"/>
</dbReference>
<proteinExistence type="inferred from homology"/>
<evidence type="ECO:0000313" key="8">
    <source>
        <dbReference type="EMBL" id="MFC0047039.1"/>
    </source>
</evidence>
<feature type="signal peptide" evidence="5">
    <location>
        <begin position="1"/>
        <end position="35"/>
    </location>
</feature>
<reference evidence="8 9" key="1">
    <citation type="submission" date="2024-09" db="EMBL/GenBank/DDBJ databases">
        <authorList>
            <person name="Sun Q."/>
            <person name="Mori K."/>
        </authorList>
    </citation>
    <scope>NUCLEOTIDE SEQUENCE [LARGE SCALE GENOMIC DNA]</scope>
    <source>
        <strain evidence="8 9">KCTC 23315</strain>
    </source>
</reference>
<evidence type="ECO:0000256" key="2">
    <source>
        <dbReference type="ARBA" id="ARBA00023136"/>
    </source>
</evidence>
<dbReference type="InterPro" id="IPR010104">
    <property type="entry name" value="TonB_rcpt_bac"/>
</dbReference>
<protein>
    <submittedName>
        <fullName evidence="8">TonB-dependent receptor</fullName>
    </submittedName>
</protein>
<evidence type="ECO:0000256" key="3">
    <source>
        <dbReference type="ARBA" id="ARBA00023237"/>
    </source>
</evidence>
<dbReference type="InterPro" id="IPR036942">
    <property type="entry name" value="Beta-barrel_TonB_sf"/>
</dbReference>
<evidence type="ECO:0000256" key="5">
    <source>
        <dbReference type="SAM" id="SignalP"/>
    </source>
</evidence>
<dbReference type="PANTHER" id="PTHR40980:SF3">
    <property type="entry name" value="TONB-DEPENDENT RECEPTOR-LIKE BETA-BARREL DOMAIN-CONTAINING PROTEIN"/>
    <property type="match status" value="1"/>
</dbReference>
<keyword evidence="3" id="KW-0998">Cell outer membrane</keyword>
<evidence type="ECO:0000259" key="7">
    <source>
        <dbReference type="Pfam" id="PF07715"/>
    </source>
</evidence>
<keyword evidence="8" id="KW-0675">Receptor</keyword>
<name>A0ABV6B859_9GAMM</name>
<dbReference type="PANTHER" id="PTHR40980">
    <property type="entry name" value="PLUG DOMAIN-CONTAINING PROTEIN"/>
    <property type="match status" value="1"/>
</dbReference>
<dbReference type="SUPFAM" id="SSF56935">
    <property type="entry name" value="Porins"/>
    <property type="match status" value="1"/>
</dbReference>
<comment type="caution">
    <text evidence="8">The sequence shown here is derived from an EMBL/GenBank/DDBJ whole genome shotgun (WGS) entry which is preliminary data.</text>
</comment>
<keyword evidence="2 4" id="KW-0472">Membrane</keyword>
<dbReference type="Gene3D" id="2.170.130.10">
    <property type="entry name" value="TonB-dependent receptor, plug domain"/>
    <property type="match status" value="1"/>
</dbReference>
<feature type="domain" description="TonB-dependent receptor plug" evidence="7">
    <location>
        <begin position="81"/>
        <end position="194"/>
    </location>
</feature>
<dbReference type="InterPro" id="IPR000531">
    <property type="entry name" value="Beta-barrel_TonB"/>
</dbReference>